<dbReference type="RefSeq" id="WP_068949387.1">
    <property type="nucleotide sequence ID" value="NZ_CP015922.1"/>
</dbReference>
<gene>
    <name evidence="1" type="ORF">A8O14_10070</name>
</gene>
<protein>
    <recommendedName>
        <fullName evidence="3">DUF2946 domain-containing protein</fullName>
    </recommendedName>
</protein>
<organism evidence="1 2">
    <name type="scientific">Polynucleobacter wuianus</name>
    <dbReference type="NCBI Taxonomy" id="1743168"/>
    <lineage>
        <taxon>Bacteria</taxon>
        <taxon>Pseudomonadati</taxon>
        <taxon>Pseudomonadota</taxon>
        <taxon>Betaproteobacteria</taxon>
        <taxon>Burkholderiales</taxon>
        <taxon>Burkholderiaceae</taxon>
        <taxon>Polynucleobacter</taxon>
    </lineage>
</organism>
<dbReference type="KEGG" id="pwu:A8O14_10070"/>
<accession>A0A191UH93</accession>
<proteinExistence type="predicted"/>
<dbReference type="OrthoDB" id="7057642at2"/>
<dbReference type="Pfam" id="PF11161">
    <property type="entry name" value="DUF2944"/>
    <property type="match status" value="1"/>
</dbReference>
<dbReference type="AlphaFoldDB" id="A0A191UH93"/>
<sequence>MDEQVLRSLFKWPNVPDCFGWLALDRRGQWRMVDEFAQQHNLPGQVIQHVILNEFISRNYAKDTSGRFFFQNGPQRVFITLAATPWIVRIIPSDQGTQLITQCQTAISPSSALSDENGNIYIVGSINQTIYQDLATQQFEKESCLCVALLHDHDLDHFSELTKLREEACSFGGSWSWQDKQLPLDPIHSEELSKRFGYINQPQPSSV</sequence>
<evidence type="ECO:0008006" key="3">
    <source>
        <dbReference type="Google" id="ProtNLM"/>
    </source>
</evidence>
<name>A0A191UH93_9BURK</name>
<keyword evidence="2" id="KW-1185">Reference proteome</keyword>
<dbReference type="Proteomes" id="UP000078463">
    <property type="component" value="Chromosome"/>
</dbReference>
<evidence type="ECO:0000313" key="2">
    <source>
        <dbReference type="Proteomes" id="UP000078463"/>
    </source>
</evidence>
<dbReference type="EMBL" id="CP015922">
    <property type="protein sequence ID" value="ANJ00389.1"/>
    <property type="molecule type" value="Genomic_DNA"/>
</dbReference>
<evidence type="ECO:0000313" key="1">
    <source>
        <dbReference type="EMBL" id="ANJ00389.1"/>
    </source>
</evidence>
<reference evidence="2" key="1">
    <citation type="submission" date="2016-05" db="EMBL/GenBank/DDBJ databases">
        <title>Polynucleobacter sp. QLW-P1FAT50C-4 genome.</title>
        <authorList>
            <person name="Hahn M.W."/>
        </authorList>
    </citation>
    <scope>NUCLEOTIDE SEQUENCE [LARGE SCALE GENOMIC DNA]</scope>
    <source>
        <strain evidence="2">QLW-P1FAT50C-4</strain>
    </source>
</reference>
<dbReference type="STRING" id="1743168.A8O14_10070"/>
<dbReference type="InterPro" id="IPR021332">
    <property type="entry name" value="DUF2944"/>
</dbReference>